<dbReference type="Pfam" id="PF12680">
    <property type="entry name" value="SnoaL_2"/>
    <property type="match status" value="1"/>
</dbReference>
<name>A0A365XZU0_9BACT</name>
<keyword evidence="3" id="KW-1185">Reference proteome</keyword>
<dbReference type="EMBL" id="QFFJ01000001">
    <property type="protein sequence ID" value="RBL91770.1"/>
    <property type="molecule type" value="Genomic_DNA"/>
</dbReference>
<dbReference type="AlphaFoldDB" id="A0A365XZU0"/>
<dbReference type="RefSeq" id="WP_113614370.1">
    <property type="nucleotide sequence ID" value="NZ_QFFJ01000001.1"/>
</dbReference>
<evidence type="ECO:0000313" key="2">
    <source>
        <dbReference type="EMBL" id="RBL91770.1"/>
    </source>
</evidence>
<dbReference type="Proteomes" id="UP000253410">
    <property type="component" value="Unassembled WGS sequence"/>
</dbReference>
<dbReference type="OrthoDB" id="6657864at2"/>
<protein>
    <recommendedName>
        <fullName evidence="1">SnoaL-like domain-containing protein</fullName>
    </recommendedName>
</protein>
<evidence type="ECO:0000259" key="1">
    <source>
        <dbReference type="Pfam" id="PF12680"/>
    </source>
</evidence>
<gene>
    <name evidence="2" type="ORF">DF182_03960</name>
</gene>
<organism evidence="2 3">
    <name type="scientific">Chitinophaga flava</name>
    <dbReference type="NCBI Taxonomy" id="2259036"/>
    <lineage>
        <taxon>Bacteria</taxon>
        <taxon>Pseudomonadati</taxon>
        <taxon>Bacteroidota</taxon>
        <taxon>Chitinophagia</taxon>
        <taxon>Chitinophagales</taxon>
        <taxon>Chitinophagaceae</taxon>
        <taxon>Chitinophaga</taxon>
    </lineage>
</organism>
<sequence>MGTIVNNFFNALAKRNLDDILPLFADNIDWYIPGNETLAPWLGRRSTKADVAQFYTMLWQHTTPISGEIFHLITQGNVTLTSGRFKVKMLQTDQIYESLFFTEITVEDNLITKYRLLEEGYGLVVALGSTKEQSVSKI</sequence>
<dbReference type="SUPFAM" id="SSF54427">
    <property type="entry name" value="NTF2-like"/>
    <property type="match status" value="1"/>
</dbReference>
<feature type="domain" description="SnoaL-like" evidence="1">
    <location>
        <begin position="5"/>
        <end position="113"/>
    </location>
</feature>
<dbReference type="InterPro" id="IPR032710">
    <property type="entry name" value="NTF2-like_dom_sf"/>
</dbReference>
<comment type="caution">
    <text evidence="2">The sequence shown here is derived from an EMBL/GenBank/DDBJ whole genome shotgun (WGS) entry which is preliminary data.</text>
</comment>
<reference evidence="2 3" key="1">
    <citation type="submission" date="2018-05" db="EMBL/GenBank/DDBJ databases">
        <title>Chitinophaga sp. K3CV102501T nov., isolated from isolated from a monsoon evergreen broad-leaved forest soil.</title>
        <authorList>
            <person name="Lv Y."/>
        </authorList>
    </citation>
    <scope>NUCLEOTIDE SEQUENCE [LARGE SCALE GENOMIC DNA]</scope>
    <source>
        <strain evidence="2 3">GDMCC 1.1325</strain>
    </source>
</reference>
<proteinExistence type="predicted"/>
<dbReference type="Gene3D" id="3.10.450.50">
    <property type="match status" value="1"/>
</dbReference>
<dbReference type="InterPro" id="IPR037401">
    <property type="entry name" value="SnoaL-like"/>
</dbReference>
<accession>A0A365XZU0</accession>
<evidence type="ECO:0000313" key="3">
    <source>
        <dbReference type="Proteomes" id="UP000253410"/>
    </source>
</evidence>